<sequence>MGGGGLGYFGRGWELESTLLRPFNDWEMEIVERFIFSFEGDPSRVAWAVCGQEMGEGLESSPFMPFLDGLEGKKEGCI</sequence>
<accession>A0A438C3F3</accession>
<evidence type="ECO:0000313" key="2">
    <source>
        <dbReference type="Proteomes" id="UP000288805"/>
    </source>
</evidence>
<comment type="caution">
    <text evidence="1">The sequence shown here is derived from an EMBL/GenBank/DDBJ whole genome shotgun (WGS) entry which is preliminary data.</text>
</comment>
<gene>
    <name evidence="1" type="ORF">CK203_071731</name>
</gene>
<dbReference type="Proteomes" id="UP000288805">
    <property type="component" value="Unassembled WGS sequence"/>
</dbReference>
<evidence type="ECO:0000313" key="1">
    <source>
        <dbReference type="EMBL" id="RVW17783.1"/>
    </source>
</evidence>
<dbReference type="EMBL" id="QGNW01002574">
    <property type="protein sequence ID" value="RVW17783.1"/>
    <property type="molecule type" value="Genomic_DNA"/>
</dbReference>
<dbReference type="AlphaFoldDB" id="A0A438C3F3"/>
<reference evidence="1 2" key="1">
    <citation type="journal article" date="2018" name="PLoS Genet.">
        <title>Population sequencing reveals clonal diversity and ancestral inbreeding in the grapevine cultivar Chardonnay.</title>
        <authorList>
            <person name="Roach M.J."/>
            <person name="Johnson D.L."/>
            <person name="Bohlmann J."/>
            <person name="van Vuuren H.J."/>
            <person name="Jones S.J."/>
            <person name="Pretorius I.S."/>
            <person name="Schmidt S.A."/>
            <person name="Borneman A.R."/>
        </authorList>
    </citation>
    <scope>NUCLEOTIDE SEQUENCE [LARGE SCALE GENOMIC DNA]</scope>
    <source>
        <strain evidence="2">cv. Chardonnay</strain>
        <tissue evidence="1">Leaf</tissue>
    </source>
</reference>
<proteinExistence type="predicted"/>
<name>A0A438C3F3_VITVI</name>
<protein>
    <submittedName>
        <fullName evidence="1">Uncharacterized protein</fullName>
    </submittedName>
</protein>
<organism evidence="1 2">
    <name type="scientific">Vitis vinifera</name>
    <name type="common">Grape</name>
    <dbReference type="NCBI Taxonomy" id="29760"/>
    <lineage>
        <taxon>Eukaryota</taxon>
        <taxon>Viridiplantae</taxon>
        <taxon>Streptophyta</taxon>
        <taxon>Embryophyta</taxon>
        <taxon>Tracheophyta</taxon>
        <taxon>Spermatophyta</taxon>
        <taxon>Magnoliopsida</taxon>
        <taxon>eudicotyledons</taxon>
        <taxon>Gunneridae</taxon>
        <taxon>Pentapetalae</taxon>
        <taxon>rosids</taxon>
        <taxon>Vitales</taxon>
        <taxon>Vitaceae</taxon>
        <taxon>Viteae</taxon>
        <taxon>Vitis</taxon>
    </lineage>
</organism>